<evidence type="ECO:0000256" key="2">
    <source>
        <dbReference type="PROSITE-ProRule" id="PRU00169"/>
    </source>
</evidence>
<dbReference type="SUPFAM" id="SSF52172">
    <property type="entry name" value="CheY-like"/>
    <property type="match status" value="1"/>
</dbReference>
<dbReference type="Pfam" id="PF00072">
    <property type="entry name" value="Response_reg"/>
    <property type="match status" value="1"/>
</dbReference>
<dbReference type="InterPro" id="IPR006675">
    <property type="entry name" value="HDIG_dom"/>
</dbReference>
<dbReference type="Pfam" id="PF00990">
    <property type="entry name" value="GGDEF"/>
    <property type="match status" value="1"/>
</dbReference>
<dbReference type="SMART" id="SM00267">
    <property type="entry name" value="GGDEF"/>
    <property type="match status" value="1"/>
</dbReference>
<dbReference type="InterPro" id="IPR043128">
    <property type="entry name" value="Rev_trsase/Diguanyl_cyclase"/>
</dbReference>
<dbReference type="CDD" id="cd00077">
    <property type="entry name" value="HDc"/>
    <property type="match status" value="1"/>
</dbReference>
<keyword evidence="6" id="KW-0418">Kinase</keyword>
<dbReference type="Proteomes" id="UP000228859">
    <property type="component" value="Unassembled WGS sequence"/>
</dbReference>
<dbReference type="PROSITE" id="PS51832">
    <property type="entry name" value="HD_GYP"/>
    <property type="match status" value="1"/>
</dbReference>
<organism evidence="6 7">
    <name type="scientific">Sulfuricurvum kujiense</name>
    <dbReference type="NCBI Taxonomy" id="148813"/>
    <lineage>
        <taxon>Bacteria</taxon>
        <taxon>Pseudomonadati</taxon>
        <taxon>Campylobacterota</taxon>
        <taxon>Epsilonproteobacteria</taxon>
        <taxon>Campylobacterales</taxon>
        <taxon>Sulfurimonadaceae</taxon>
        <taxon>Sulfuricurvum</taxon>
    </lineage>
</organism>
<dbReference type="NCBIfam" id="TIGR00277">
    <property type="entry name" value="HDIG"/>
    <property type="match status" value="1"/>
</dbReference>
<dbReference type="PANTHER" id="PTHR45228:SF1">
    <property type="entry name" value="CYCLIC DI-GMP PHOSPHODIESTERASE TM_0186"/>
    <property type="match status" value="1"/>
</dbReference>
<evidence type="ECO:0000256" key="1">
    <source>
        <dbReference type="ARBA" id="ARBA00023136"/>
    </source>
</evidence>
<evidence type="ECO:0000313" key="6">
    <source>
        <dbReference type="EMBL" id="DAB37709.1"/>
    </source>
</evidence>
<dbReference type="Pfam" id="PF13487">
    <property type="entry name" value="HD_5"/>
    <property type="match status" value="1"/>
</dbReference>
<proteinExistence type="predicted"/>
<dbReference type="CDD" id="cd17536">
    <property type="entry name" value="REC_YesN-like"/>
    <property type="match status" value="1"/>
</dbReference>
<feature type="domain" description="Response regulatory" evidence="3">
    <location>
        <begin position="21"/>
        <end position="135"/>
    </location>
</feature>
<evidence type="ECO:0000259" key="5">
    <source>
        <dbReference type="PROSITE" id="PS51832"/>
    </source>
</evidence>
<keyword evidence="6" id="KW-0808">Transferase</keyword>
<protein>
    <submittedName>
        <fullName evidence="6">Histidine kinase</fullName>
    </submittedName>
</protein>
<dbReference type="PROSITE" id="PS51831">
    <property type="entry name" value="HD"/>
    <property type="match status" value="1"/>
</dbReference>
<comment type="caution">
    <text evidence="6">The sequence shown here is derived from an EMBL/GenBank/DDBJ whole genome shotgun (WGS) entry which is preliminary data.</text>
</comment>
<dbReference type="InterPro" id="IPR006674">
    <property type="entry name" value="HD_domain"/>
</dbReference>
<dbReference type="Gene3D" id="3.30.70.270">
    <property type="match status" value="1"/>
</dbReference>
<dbReference type="InterPro" id="IPR052020">
    <property type="entry name" value="Cyclic_di-GMP/3'3'-cGAMP_PDE"/>
</dbReference>
<feature type="domain" description="HD" evidence="4">
    <location>
        <begin position="191"/>
        <end position="313"/>
    </location>
</feature>
<evidence type="ECO:0000259" key="3">
    <source>
        <dbReference type="PROSITE" id="PS50110"/>
    </source>
</evidence>
<dbReference type="InterPro" id="IPR000160">
    <property type="entry name" value="GGDEF_dom"/>
</dbReference>
<accession>A0A2D3WKS5</accession>
<keyword evidence="2" id="KW-0597">Phosphoprotein</keyword>
<gene>
    <name evidence="6" type="ORF">CFH83_09750</name>
</gene>
<dbReference type="PROSITE" id="PS50110">
    <property type="entry name" value="RESPONSE_REGULATORY"/>
    <property type="match status" value="1"/>
</dbReference>
<dbReference type="InterPro" id="IPR001789">
    <property type="entry name" value="Sig_transdc_resp-reg_receiver"/>
</dbReference>
<dbReference type="AlphaFoldDB" id="A0A2D3WKS5"/>
<dbReference type="InterPro" id="IPR003607">
    <property type="entry name" value="HD/PDEase_dom"/>
</dbReference>
<dbReference type="RefSeq" id="WP_294894029.1">
    <property type="nucleotide sequence ID" value="NZ_DLUI01000141.1"/>
</dbReference>
<feature type="modified residue" description="4-aspartylphosphate" evidence="2">
    <location>
        <position position="70"/>
    </location>
</feature>
<feature type="domain" description="HD-GYP" evidence="5">
    <location>
        <begin position="169"/>
        <end position="364"/>
    </location>
</feature>
<evidence type="ECO:0000313" key="7">
    <source>
        <dbReference type="Proteomes" id="UP000228859"/>
    </source>
</evidence>
<dbReference type="Gene3D" id="3.40.50.2300">
    <property type="match status" value="1"/>
</dbReference>
<dbReference type="SMART" id="SM00471">
    <property type="entry name" value="HDc"/>
    <property type="match status" value="1"/>
</dbReference>
<dbReference type="InterPro" id="IPR011006">
    <property type="entry name" value="CheY-like_superfamily"/>
</dbReference>
<dbReference type="GO" id="GO:0000160">
    <property type="term" value="P:phosphorelay signal transduction system"/>
    <property type="evidence" value="ECO:0007669"/>
    <property type="project" value="InterPro"/>
</dbReference>
<dbReference type="EMBL" id="DLUI01000141">
    <property type="protein sequence ID" value="DAB37709.1"/>
    <property type="molecule type" value="Genomic_DNA"/>
</dbReference>
<keyword evidence="1" id="KW-0472">Membrane</keyword>
<dbReference type="SUPFAM" id="SSF55073">
    <property type="entry name" value="Nucleotide cyclase"/>
    <property type="match status" value="1"/>
</dbReference>
<dbReference type="InterPro" id="IPR029787">
    <property type="entry name" value="Nucleotide_cyclase"/>
</dbReference>
<dbReference type="SMART" id="SM00448">
    <property type="entry name" value="REC"/>
    <property type="match status" value="1"/>
</dbReference>
<reference evidence="6 7" key="1">
    <citation type="journal article" date="2017" name="Front. Microbiol.">
        <title>Comparative Genomic Analysis of the Class Epsilonproteobacteria and Proposed Reclassification to Epsilonbacteraeota (phyl. nov.).</title>
        <authorList>
            <person name="Waite D.W."/>
            <person name="Vanwonterghem I."/>
            <person name="Rinke C."/>
            <person name="Parks D.H."/>
            <person name="Zhang Y."/>
            <person name="Takai K."/>
            <person name="Sievert S.M."/>
            <person name="Simon J."/>
            <person name="Campbell B.J."/>
            <person name="Hanson T.E."/>
            <person name="Woyke T."/>
            <person name="Klotz M.G."/>
            <person name="Hugenholtz P."/>
        </authorList>
    </citation>
    <scope>NUCLEOTIDE SEQUENCE [LARGE SCALE GENOMIC DNA]</scope>
    <source>
        <strain evidence="6">UBA12443</strain>
    </source>
</reference>
<dbReference type="InterPro" id="IPR037522">
    <property type="entry name" value="HD_GYP_dom"/>
</dbReference>
<dbReference type="GO" id="GO:0016301">
    <property type="term" value="F:kinase activity"/>
    <property type="evidence" value="ECO:0007669"/>
    <property type="project" value="UniProtKB-KW"/>
</dbReference>
<dbReference type="SUPFAM" id="SSF109604">
    <property type="entry name" value="HD-domain/PDEase-like"/>
    <property type="match status" value="1"/>
</dbReference>
<evidence type="ECO:0000259" key="4">
    <source>
        <dbReference type="PROSITE" id="PS51831"/>
    </source>
</evidence>
<name>A0A2D3WKS5_9BACT</name>
<dbReference type="PANTHER" id="PTHR45228">
    <property type="entry name" value="CYCLIC DI-GMP PHOSPHODIESTERASE TM_0186-RELATED"/>
    <property type="match status" value="1"/>
</dbReference>
<sequence>MNSLSTSDQLKFLRETGRDITILYVEDDMNLREEMKQYLGKIFPHIVVCSDGFEGLETYKNGTFDIVITDIMMPKMTGIEMLGEIKKINPFQEMMITSAYTESEYLLEAIKLGIDAYILKPVQHTQIIEVLYKTVSKIMQGRENEEYRLHLETLVDMKVKACTLLEEEKIAYYEKTLLGLIKMVESRDSYTAGHSQRVAEYSKLIAVEMKYSSEECDLIYRAGLLHDIGKIATPDSILLKPSHLDSLERELIKEHVNVGVEMLSEIPMFDSIVPIIKSHHERYDGEGYPQKLRGAEIHQLGKIMIIADAFDAMTTSRIYKGRKNVEEALAEIESLSGAQFDPEIVPYARKALQHLKVQEQITQLPTNTLEEERFAYFYKDPVTGFYNQRYLDLILLKNSYSHLYRCINVVSLHHFREYNDAHGWDKGNKLLADVAEAIRESFPGLTFFRLHANDFVILGKESFEFPEGTYEKSELLTQNGLTCSHFHFDLTTENVISLSDLEQRMRDERHRRNQ</sequence>
<dbReference type="Gene3D" id="1.10.3210.10">
    <property type="entry name" value="Hypothetical protein af1432"/>
    <property type="match status" value="1"/>
</dbReference>